<organism evidence="1 2">
    <name type="scientific">Chromobacterium haemolyticum</name>
    <dbReference type="NCBI Taxonomy" id="394935"/>
    <lineage>
        <taxon>Bacteria</taxon>
        <taxon>Pseudomonadati</taxon>
        <taxon>Pseudomonadota</taxon>
        <taxon>Betaproteobacteria</taxon>
        <taxon>Neisseriales</taxon>
        <taxon>Chromobacteriaceae</taxon>
        <taxon>Chromobacterium</taxon>
    </lineage>
</organism>
<dbReference type="InterPro" id="IPR010710">
    <property type="entry name" value="DUF1289"/>
</dbReference>
<dbReference type="EMBL" id="MUKV01000001">
    <property type="protein sequence ID" value="OQS44047.1"/>
    <property type="molecule type" value="Genomic_DNA"/>
</dbReference>
<protein>
    <recommendedName>
        <fullName evidence="3">DUF1289 domain-containing protein</fullName>
    </recommendedName>
</protein>
<evidence type="ECO:0000313" key="1">
    <source>
        <dbReference type="EMBL" id="OQS44047.1"/>
    </source>
</evidence>
<dbReference type="AlphaFoldDB" id="A0A1W0DAM0"/>
<evidence type="ECO:0000313" key="2">
    <source>
        <dbReference type="Proteomes" id="UP000192721"/>
    </source>
</evidence>
<name>A0A1W0DAM0_9NEIS</name>
<sequence length="139" mass="15786">MTLLFQGTGMTTERPDSPCIAVCSTAVGDDICRGCARSFDEISNWCFMDAEERERVWLQLPLRQRGLKIAAVFTCLPELYQVEDGEWMSVPCLSLWFRMDGDCLFWREREGAVCQRDCAGWSPAQVAAFLREQAGAEHH</sequence>
<proteinExistence type="predicted"/>
<dbReference type="PANTHER" id="PTHR35175">
    <property type="entry name" value="DUF1289 DOMAIN-CONTAINING PROTEIN"/>
    <property type="match status" value="1"/>
</dbReference>
<dbReference type="PANTHER" id="PTHR35175:SF2">
    <property type="entry name" value="DUF1289 DOMAIN-CONTAINING PROTEIN"/>
    <property type="match status" value="1"/>
</dbReference>
<reference evidence="1 2" key="1">
    <citation type="submission" date="2017-02" db="EMBL/GenBank/DDBJ databases">
        <title>Chromobacterium haemolyticum H5244.</title>
        <authorList>
            <person name="Gulvik C.A."/>
        </authorList>
    </citation>
    <scope>NUCLEOTIDE SEQUENCE [LARGE SCALE GENOMIC DNA]</scope>
    <source>
        <strain evidence="1 2">H5244</strain>
    </source>
</reference>
<evidence type="ECO:0008006" key="3">
    <source>
        <dbReference type="Google" id="ProtNLM"/>
    </source>
</evidence>
<gene>
    <name evidence="1" type="ORF">B0T45_00115</name>
</gene>
<dbReference type="Pfam" id="PF06945">
    <property type="entry name" value="DUF1289"/>
    <property type="match status" value="1"/>
</dbReference>
<comment type="caution">
    <text evidence="1">The sequence shown here is derived from an EMBL/GenBank/DDBJ whole genome shotgun (WGS) entry which is preliminary data.</text>
</comment>
<accession>A0A1W0DAM0</accession>
<dbReference type="Proteomes" id="UP000192721">
    <property type="component" value="Unassembled WGS sequence"/>
</dbReference>